<dbReference type="PANTHER" id="PTHR18806:SF4">
    <property type="entry name" value="RNA-BINDING PROTEIN 25"/>
    <property type="match status" value="1"/>
</dbReference>
<dbReference type="SMART" id="SM00311">
    <property type="entry name" value="PWI"/>
    <property type="match status" value="1"/>
</dbReference>
<dbReference type="Pfam" id="PF01480">
    <property type="entry name" value="PWI"/>
    <property type="match status" value="1"/>
</dbReference>
<dbReference type="InterPro" id="IPR052768">
    <property type="entry name" value="RBM25"/>
</dbReference>
<protein>
    <recommendedName>
        <fullName evidence="1">PWI domain-containing protein</fullName>
    </recommendedName>
</protein>
<sequence length="56" mass="6586">MLDEEEPTLIEYICKKLCDHSSPQDILDQLQVVLDDEASAFVIKMWRMLIFNMLNV</sequence>
<dbReference type="InterPro" id="IPR002483">
    <property type="entry name" value="PWI_dom"/>
</dbReference>
<dbReference type="PANTHER" id="PTHR18806">
    <property type="entry name" value="RBM25 PROTEIN"/>
    <property type="match status" value="1"/>
</dbReference>
<name>A0A6B2LW90_9EUKA</name>
<evidence type="ECO:0000313" key="2">
    <source>
        <dbReference type="EMBL" id="NDV41579.1"/>
    </source>
</evidence>
<accession>A0A6B2LW90</accession>
<feature type="domain" description="PWI" evidence="1">
    <location>
        <begin position="1"/>
        <end position="56"/>
    </location>
</feature>
<reference evidence="2" key="1">
    <citation type="journal article" date="2020" name="J. Eukaryot. Microbiol.">
        <title>De novo Sequencing, Assembly and Annotation of the Transcriptome for the Free-Living Testate Amoeba Arcella intermedia.</title>
        <authorList>
            <person name="Ribeiro G.M."/>
            <person name="Porfirio-Sousa A.L."/>
            <person name="Maurer-Alcala X.X."/>
            <person name="Katz L.A."/>
            <person name="Lahr D.J.G."/>
        </authorList>
    </citation>
    <scope>NUCLEOTIDE SEQUENCE</scope>
</reference>
<dbReference type="Gene3D" id="1.20.1390.10">
    <property type="entry name" value="PWI domain"/>
    <property type="match status" value="1"/>
</dbReference>
<evidence type="ECO:0000259" key="1">
    <source>
        <dbReference type="PROSITE" id="PS51025"/>
    </source>
</evidence>
<organism evidence="2">
    <name type="scientific">Arcella intermedia</name>
    <dbReference type="NCBI Taxonomy" id="1963864"/>
    <lineage>
        <taxon>Eukaryota</taxon>
        <taxon>Amoebozoa</taxon>
        <taxon>Tubulinea</taxon>
        <taxon>Elardia</taxon>
        <taxon>Arcellinida</taxon>
        <taxon>Sphaerothecina</taxon>
        <taxon>Arcellidae</taxon>
        <taxon>Arcella</taxon>
    </lineage>
</organism>
<dbReference type="AlphaFoldDB" id="A0A6B2LW90"/>
<dbReference type="EMBL" id="GIBP01012610">
    <property type="protein sequence ID" value="NDV41579.1"/>
    <property type="molecule type" value="Transcribed_RNA"/>
</dbReference>
<dbReference type="PROSITE" id="PS51025">
    <property type="entry name" value="PWI"/>
    <property type="match status" value="1"/>
</dbReference>
<proteinExistence type="predicted"/>